<organism evidence="6 7">
    <name type="scientific">Favolaschia claudopus</name>
    <dbReference type="NCBI Taxonomy" id="2862362"/>
    <lineage>
        <taxon>Eukaryota</taxon>
        <taxon>Fungi</taxon>
        <taxon>Dikarya</taxon>
        <taxon>Basidiomycota</taxon>
        <taxon>Agaricomycotina</taxon>
        <taxon>Agaricomycetes</taxon>
        <taxon>Agaricomycetidae</taxon>
        <taxon>Agaricales</taxon>
        <taxon>Marasmiineae</taxon>
        <taxon>Mycenaceae</taxon>
        <taxon>Favolaschia</taxon>
    </lineage>
</organism>
<dbReference type="AlphaFoldDB" id="A0AAW0D3G8"/>
<evidence type="ECO:0000256" key="1">
    <source>
        <dbReference type="ARBA" id="ARBA00022723"/>
    </source>
</evidence>
<keyword evidence="2 4" id="KW-0863">Zinc-finger</keyword>
<accession>A0AAW0D3G8</accession>
<dbReference type="Proteomes" id="UP001362999">
    <property type="component" value="Unassembled WGS sequence"/>
</dbReference>
<evidence type="ECO:0000256" key="3">
    <source>
        <dbReference type="ARBA" id="ARBA00022833"/>
    </source>
</evidence>
<name>A0AAW0D3G8_9AGAR</name>
<evidence type="ECO:0000259" key="5">
    <source>
        <dbReference type="PROSITE" id="PS50865"/>
    </source>
</evidence>
<feature type="domain" description="MYND-type" evidence="5">
    <location>
        <begin position="436"/>
        <end position="478"/>
    </location>
</feature>
<reference evidence="6 7" key="1">
    <citation type="journal article" date="2024" name="J Genomics">
        <title>Draft genome sequencing and assembly of Favolaschia claudopus CIRM-BRFM 2984 isolated from oak limbs.</title>
        <authorList>
            <person name="Navarro D."/>
            <person name="Drula E."/>
            <person name="Chaduli D."/>
            <person name="Cazenave R."/>
            <person name="Ahrendt S."/>
            <person name="Wang J."/>
            <person name="Lipzen A."/>
            <person name="Daum C."/>
            <person name="Barry K."/>
            <person name="Grigoriev I.V."/>
            <person name="Favel A."/>
            <person name="Rosso M.N."/>
            <person name="Martin F."/>
        </authorList>
    </citation>
    <scope>NUCLEOTIDE SEQUENCE [LARGE SCALE GENOMIC DNA]</scope>
    <source>
        <strain evidence="6 7">CIRM-BRFM 2984</strain>
    </source>
</reference>
<evidence type="ECO:0000256" key="2">
    <source>
        <dbReference type="ARBA" id="ARBA00022771"/>
    </source>
</evidence>
<evidence type="ECO:0000313" key="7">
    <source>
        <dbReference type="Proteomes" id="UP001362999"/>
    </source>
</evidence>
<proteinExistence type="predicted"/>
<keyword evidence="7" id="KW-1185">Reference proteome</keyword>
<dbReference type="Gene3D" id="6.10.140.2220">
    <property type="match status" value="1"/>
</dbReference>
<gene>
    <name evidence="6" type="ORF">R3P38DRAFT_2882724</name>
</gene>
<keyword evidence="1" id="KW-0479">Metal-binding</keyword>
<evidence type="ECO:0000313" key="6">
    <source>
        <dbReference type="EMBL" id="KAK7045136.1"/>
    </source>
</evidence>
<dbReference type="GO" id="GO:0008270">
    <property type="term" value="F:zinc ion binding"/>
    <property type="evidence" value="ECO:0007669"/>
    <property type="project" value="UniProtKB-KW"/>
</dbReference>
<dbReference type="SUPFAM" id="SSF144232">
    <property type="entry name" value="HIT/MYND zinc finger-like"/>
    <property type="match status" value="1"/>
</dbReference>
<dbReference type="Pfam" id="PF01753">
    <property type="entry name" value="zf-MYND"/>
    <property type="match status" value="1"/>
</dbReference>
<dbReference type="PROSITE" id="PS50865">
    <property type="entry name" value="ZF_MYND_2"/>
    <property type="match status" value="1"/>
</dbReference>
<keyword evidence="3" id="KW-0862">Zinc</keyword>
<evidence type="ECO:0000256" key="4">
    <source>
        <dbReference type="PROSITE-ProRule" id="PRU00134"/>
    </source>
</evidence>
<sequence length="652" mass="73949">MRTILPHPSLRPQVLSRLPLGLQVLTTVAMNKSYGSQEILDFLHLEIGLRSRPSRIFLLPMFYAILDTAAIPTSDQLDALLSSSDKPDFSWLHRPLKCLDSLCALARIPKFAFLQLWQRSWPWIEFVYTFRHVLPNGRWLENGVCINFISLFHRIMVDKQIHRTPALRIAVLARTWAILVGNLEISLLRRDEEPSIFMLDAVFLSFGDVLLPETMDWLPEYSTHFLDAIGGNVEFSRILHTHMECFRAGPQDVSAVRFLGIVLGLVMKVDDKNFRVLHSGPPNAVVIGLTRVLCAMRNSTVKDVVYAQDTCARLLRISLDIGSGHDNTVKALDAGLMLGMIAYACNEQAQAMGAIEFVGSTFKDLLLPFTAHYAVLKALIPPFLDAEVKSLVASERFQKSGVWEDFRALVAVWSVRVESYRRYRSPEHVTFTACDNSVCGKIAPKTEFKRCAGCEESYYCSEGCQKQHWQHGGHRRSCQVQCILRLRDGFPLPKRGITFLRLILQEWYESQKSKILLAQVGFLRHWYSPSSIQDTDILTVIDFTKMPPSLVINTVDQAVSDDALSREHFRDFTLRAKRSKGRMQLFMLMVSAKPGKTSTYMFPLRSSDSRLYDGVRGIASAGREAGIGWSIEVLRKEVERLLRSSKSVVEIF</sequence>
<dbReference type="EMBL" id="JAWWNJ010000011">
    <property type="protein sequence ID" value="KAK7045136.1"/>
    <property type="molecule type" value="Genomic_DNA"/>
</dbReference>
<comment type="caution">
    <text evidence="6">The sequence shown here is derived from an EMBL/GenBank/DDBJ whole genome shotgun (WGS) entry which is preliminary data.</text>
</comment>
<protein>
    <recommendedName>
        <fullName evidence="5">MYND-type domain-containing protein</fullName>
    </recommendedName>
</protein>
<dbReference type="InterPro" id="IPR002893">
    <property type="entry name" value="Znf_MYND"/>
</dbReference>